<organism evidence="1 2">
    <name type="scientific">Stylosanthes scabra</name>
    <dbReference type="NCBI Taxonomy" id="79078"/>
    <lineage>
        <taxon>Eukaryota</taxon>
        <taxon>Viridiplantae</taxon>
        <taxon>Streptophyta</taxon>
        <taxon>Embryophyta</taxon>
        <taxon>Tracheophyta</taxon>
        <taxon>Spermatophyta</taxon>
        <taxon>Magnoliopsida</taxon>
        <taxon>eudicotyledons</taxon>
        <taxon>Gunneridae</taxon>
        <taxon>Pentapetalae</taxon>
        <taxon>rosids</taxon>
        <taxon>fabids</taxon>
        <taxon>Fabales</taxon>
        <taxon>Fabaceae</taxon>
        <taxon>Papilionoideae</taxon>
        <taxon>50 kb inversion clade</taxon>
        <taxon>dalbergioids sensu lato</taxon>
        <taxon>Dalbergieae</taxon>
        <taxon>Pterocarpus clade</taxon>
        <taxon>Stylosanthes</taxon>
    </lineage>
</organism>
<dbReference type="EMBL" id="JASCZI010090869">
    <property type="protein sequence ID" value="MED6147301.1"/>
    <property type="molecule type" value="Genomic_DNA"/>
</dbReference>
<proteinExistence type="predicted"/>
<protein>
    <submittedName>
        <fullName evidence="1">Uncharacterized protein</fullName>
    </submittedName>
</protein>
<reference evidence="1 2" key="1">
    <citation type="journal article" date="2023" name="Plants (Basel)">
        <title>Bridging the Gap: Combining Genomics and Transcriptomics Approaches to Understand Stylosanthes scabra, an Orphan Legume from the Brazilian Caatinga.</title>
        <authorList>
            <person name="Ferreira-Neto J.R.C."/>
            <person name="da Silva M.D."/>
            <person name="Binneck E."/>
            <person name="de Melo N.F."/>
            <person name="da Silva R.H."/>
            <person name="de Melo A.L.T.M."/>
            <person name="Pandolfi V."/>
            <person name="Bustamante F.O."/>
            <person name="Brasileiro-Vidal A.C."/>
            <person name="Benko-Iseppon A.M."/>
        </authorList>
    </citation>
    <scope>NUCLEOTIDE SEQUENCE [LARGE SCALE GENOMIC DNA]</scope>
    <source>
        <tissue evidence="1">Leaves</tissue>
    </source>
</reference>
<evidence type="ECO:0000313" key="1">
    <source>
        <dbReference type="EMBL" id="MED6147301.1"/>
    </source>
</evidence>
<keyword evidence="2" id="KW-1185">Reference proteome</keyword>
<comment type="caution">
    <text evidence="1">The sequence shown here is derived from an EMBL/GenBank/DDBJ whole genome shotgun (WGS) entry which is preliminary data.</text>
</comment>
<name>A0ABU6TEY3_9FABA</name>
<sequence>MARNFDDLFNEALYDNKRRQRNKRINDLIEECLLEDDEEEQEIQHISIPPPCRFINRNRESGNDRLYKGYFAEEPVYNADIFQRSDSALFGDGLAVSAAFRTGGGY</sequence>
<dbReference type="Proteomes" id="UP001341840">
    <property type="component" value="Unassembled WGS sequence"/>
</dbReference>
<gene>
    <name evidence="1" type="ORF">PIB30_042990</name>
</gene>
<evidence type="ECO:0000313" key="2">
    <source>
        <dbReference type="Proteomes" id="UP001341840"/>
    </source>
</evidence>
<accession>A0ABU6TEY3</accession>